<accession>A0ABX3GPW6</accession>
<dbReference type="RefSeq" id="WP_076219307.1">
    <property type="nucleotide sequence ID" value="NZ_MPVM01000002.1"/>
</dbReference>
<organism evidence="1 2">
    <name type="scientific">Paenibacillus odorifer</name>
    <dbReference type="NCBI Taxonomy" id="189426"/>
    <lineage>
        <taxon>Bacteria</taxon>
        <taxon>Bacillati</taxon>
        <taxon>Bacillota</taxon>
        <taxon>Bacilli</taxon>
        <taxon>Bacillales</taxon>
        <taxon>Paenibacillaceae</taxon>
        <taxon>Paenibacillus</taxon>
    </lineage>
</organism>
<comment type="caution">
    <text evidence="1">The sequence shown here is derived from an EMBL/GenBank/DDBJ whole genome shotgun (WGS) entry which is preliminary data.</text>
</comment>
<gene>
    <name evidence="1" type="ORF">BSO21_17835</name>
</gene>
<name>A0ABX3GPW6_9BACL</name>
<keyword evidence="2" id="KW-1185">Reference proteome</keyword>
<evidence type="ECO:0000313" key="1">
    <source>
        <dbReference type="EMBL" id="OMD30769.1"/>
    </source>
</evidence>
<protein>
    <submittedName>
        <fullName evidence="1">Uncharacterized protein</fullName>
    </submittedName>
</protein>
<reference evidence="1 2" key="1">
    <citation type="submission" date="2016-11" db="EMBL/GenBank/DDBJ databases">
        <title>Paenibacillus species isolates.</title>
        <authorList>
            <person name="Beno S.M."/>
        </authorList>
    </citation>
    <scope>NUCLEOTIDE SEQUENCE [LARGE SCALE GENOMIC DNA]</scope>
    <source>
        <strain evidence="1 2">FSL H7-0433</strain>
    </source>
</reference>
<proteinExistence type="predicted"/>
<dbReference type="Proteomes" id="UP000187158">
    <property type="component" value="Unassembled WGS sequence"/>
</dbReference>
<sequence>MQVKYPPPAPSIQFYFTTECGRNFQWAAVSMDSLLREVTEKGLRIKEVRTMEEQKALEASIELGKAYIERELKESA</sequence>
<evidence type="ECO:0000313" key="2">
    <source>
        <dbReference type="Proteomes" id="UP000187158"/>
    </source>
</evidence>
<dbReference type="EMBL" id="MPVP01000115">
    <property type="protein sequence ID" value="OMD30769.1"/>
    <property type="molecule type" value="Genomic_DNA"/>
</dbReference>